<protein>
    <submittedName>
        <fullName evidence="3">Uncharacterized protein</fullName>
    </submittedName>
</protein>
<keyword evidence="2" id="KW-0812">Transmembrane</keyword>
<feature type="transmembrane region" description="Helical" evidence="2">
    <location>
        <begin position="78"/>
        <end position="103"/>
    </location>
</feature>
<evidence type="ECO:0000313" key="4">
    <source>
        <dbReference type="Proteomes" id="UP000007148"/>
    </source>
</evidence>
<keyword evidence="4" id="KW-1185">Reference proteome</keyword>
<sequence length="267" mass="28974">MIISVPLEAISVGLNREAVVFHNDMTRRDACLSKIRDGSFNSAPVFYLAHLMFDLFAIFLSTFHLVRHGVRAQLLQNIVANGVFLMMLDAVVNTFTLLGSIGVSGIEDMGSIGSTVTGILVAQHILFLITPTNSDAPAEFKHEVVPLPPTVYKASDAHVLHSTGTLPRFATPTSKGTGTPYGNRTGLHRSMPSADGSASMLHSCVGREALKFRVDGDVHMFQSKTSLSVPDETRAPIPLDVKRLSQQNRHPSPRPSTRQSDDNDLSS</sequence>
<evidence type="ECO:0000256" key="2">
    <source>
        <dbReference type="SAM" id="Phobius"/>
    </source>
</evidence>
<dbReference type="InParanoid" id="G4TJP4"/>
<feature type="transmembrane region" description="Helical" evidence="2">
    <location>
        <begin position="45"/>
        <end position="66"/>
    </location>
</feature>
<evidence type="ECO:0000313" key="3">
    <source>
        <dbReference type="EMBL" id="CCA71537.1"/>
    </source>
</evidence>
<keyword evidence="2" id="KW-0472">Membrane</keyword>
<feature type="compositionally biased region" description="Polar residues" evidence="1">
    <location>
        <begin position="244"/>
        <end position="258"/>
    </location>
</feature>
<dbReference type="Proteomes" id="UP000007148">
    <property type="component" value="Unassembled WGS sequence"/>
</dbReference>
<accession>G4TJP4</accession>
<dbReference type="AlphaFoldDB" id="G4TJP4"/>
<comment type="caution">
    <text evidence="3">The sequence shown here is derived from an EMBL/GenBank/DDBJ whole genome shotgun (WGS) entry which is preliminary data.</text>
</comment>
<reference evidence="3 4" key="1">
    <citation type="journal article" date="2011" name="PLoS Pathog.">
        <title>Endophytic Life Strategies Decoded by Genome and Transcriptome Analyses of the Mutualistic Root Symbiont Piriformospora indica.</title>
        <authorList>
            <person name="Zuccaro A."/>
            <person name="Lahrmann U."/>
            <person name="Guldener U."/>
            <person name="Langen G."/>
            <person name="Pfiffi S."/>
            <person name="Biedenkopf D."/>
            <person name="Wong P."/>
            <person name="Samans B."/>
            <person name="Grimm C."/>
            <person name="Basiewicz M."/>
            <person name="Murat C."/>
            <person name="Martin F."/>
            <person name="Kogel K.H."/>
        </authorList>
    </citation>
    <scope>NUCLEOTIDE SEQUENCE [LARGE SCALE GENOMIC DNA]</scope>
    <source>
        <strain evidence="3 4">DSM 11827</strain>
    </source>
</reference>
<proteinExistence type="predicted"/>
<dbReference type="EMBL" id="CAFZ01000124">
    <property type="protein sequence ID" value="CCA71537.1"/>
    <property type="molecule type" value="Genomic_DNA"/>
</dbReference>
<dbReference type="OrthoDB" id="3346251at2759"/>
<keyword evidence="2" id="KW-1133">Transmembrane helix</keyword>
<gene>
    <name evidence="3" type="ORF">PIIN_05473</name>
</gene>
<organism evidence="3 4">
    <name type="scientific">Serendipita indica (strain DSM 11827)</name>
    <name type="common">Root endophyte fungus</name>
    <name type="synonym">Piriformospora indica</name>
    <dbReference type="NCBI Taxonomy" id="1109443"/>
    <lineage>
        <taxon>Eukaryota</taxon>
        <taxon>Fungi</taxon>
        <taxon>Dikarya</taxon>
        <taxon>Basidiomycota</taxon>
        <taxon>Agaricomycotina</taxon>
        <taxon>Agaricomycetes</taxon>
        <taxon>Sebacinales</taxon>
        <taxon>Serendipitaceae</taxon>
        <taxon>Serendipita</taxon>
    </lineage>
</organism>
<evidence type="ECO:0000256" key="1">
    <source>
        <dbReference type="SAM" id="MobiDB-lite"/>
    </source>
</evidence>
<dbReference type="HOGENOM" id="CLU_1042489_0_0_1"/>
<name>G4TJP4_SERID</name>
<feature type="region of interest" description="Disordered" evidence="1">
    <location>
        <begin position="225"/>
        <end position="267"/>
    </location>
</feature>